<gene>
    <name evidence="1" type="ORF">H9705_09465</name>
</gene>
<accession>A0A9D2NBK5</accession>
<dbReference type="AlphaFoldDB" id="A0A9D2NBK5"/>
<sequence>MTDFERVKKEIGFVLKYYPEAGRDVVIRAITAEDNTVFTGRDLQMLFELVKNSPASGNSTGA</sequence>
<name>A0A9D2NBK5_9FIRM</name>
<comment type="caution">
    <text evidence="1">The sequence shown here is derived from an EMBL/GenBank/DDBJ whole genome shotgun (WGS) entry which is preliminary data.</text>
</comment>
<evidence type="ECO:0000313" key="1">
    <source>
        <dbReference type="EMBL" id="HJC16025.1"/>
    </source>
</evidence>
<organism evidence="1 2">
    <name type="scientific">Candidatus Fusicatenibacter intestinigallinarum</name>
    <dbReference type="NCBI Taxonomy" id="2838598"/>
    <lineage>
        <taxon>Bacteria</taxon>
        <taxon>Bacillati</taxon>
        <taxon>Bacillota</taxon>
        <taxon>Clostridia</taxon>
        <taxon>Lachnospirales</taxon>
        <taxon>Lachnospiraceae</taxon>
        <taxon>Fusicatenibacter</taxon>
    </lineage>
</organism>
<protein>
    <submittedName>
        <fullName evidence="1">Uncharacterized protein</fullName>
    </submittedName>
</protein>
<dbReference type="EMBL" id="DWWU01000039">
    <property type="protein sequence ID" value="HJC16025.1"/>
    <property type="molecule type" value="Genomic_DNA"/>
</dbReference>
<reference evidence="1" key="1">
    <citation type="journal article" date="2021" name="PeerJ">
        <title>Extensive microbial diversity within the chicken gut microbiome revealed by metagenomics and culture.</title>
        <authorList>
            <person name="Gilroy R."/>
            <person name="Ravi A."/>
            <person name="Getino M."/>
            <person name="Pursley I."/>
            <person name="Horton D.L."/>
            <person name="Alikhan N.F."/>
            <person name="Baker D."/>
            <person name="Gharbi K."/>
            <person name="Hall N."/>
            <person name="Watson M."/>
            <person name="Adriaenssens E.M."/>
            <person name="Foster-Nyarko E."/>
            <person name="Jarju S."/>
            <person name="Secka A."/>
            <person name="Antonio M."/>
            <person name="Oren A."/>
            <person name="Chaudhuri R.R."/>
            <person name="La Ragione R."/>
            <person name="Hildebrand F."/>
            <person name="Pallen M.J."/>
        </authorList>
    </citation>
    <scope>NUCLEOTIDE SEQUENCE</scope>
    <source>
        <strain evidence="1">CHK185-5351</strain>
    </source>
</reference>
<dbReference type="Proteomes" id="UP000823849">
    <property type="component" value="Unassembled WGS sequence"/>
</dbReference>
<evidence type="ECO:0000313" key="2">
    <source>
        <dbReference type="Proteomes" id="UP000823849"/>
    </source>
</evidence>
<reference evidence="1" key="2">
    <citation type="submission" date="2021-04" db="EMBL/GenBank/DDBJ databases">
        <authorList>
            <person name="Gilroy R."/>
        </authorList>
    </citation>
    <scope>NUCLEOTIDE SEQUENCE</scope>
    <source>
        <strain evidence="1">CHK185-5351</strain>
    </source>
</reference>
<proteinExistence type="predicted"/>